<evidence type="ECO:0008006" key="5">
    <source>
        <dbReference type="Google" id="ProtNLM"/>
    </source>
</evidence>
<dbReference type="AlphaFoldDB" id="A0A328AAG0"/>
<proteinExistence type="predicted"/>
<dbReference type="EMBL" id="QFYR01000004">
    <property type="protein sequence ID" value="RAK51417.1"/>
    <property type="molecule type" value="Genomic_DNA"/>
</dbReference>
<protein>
    <recommendedName>
        <fullName evidence="5">DUF1570 domain-containing protein</fullName>
    </recommendedName>
</protein>
<organism evidence="3 4">
    <name type="scientific">Phenylobacterium deserti</name>
    <dbReference type="NCBI Taxonomy" id="1914756"/>
    <lineage>
        <taxon>Bacteria</taxon>
        <taxon>Pseudomonadati</taxon>
        <taxon>Pseudomonadota</taxon>
        <taxon>Alphaproteobacteria</taxon>
        <taxon>Caulobacterales</taxon>
        <taxon>Caulobacteraceae</taxon>
        <taxon>Phenylobacterium</taxon>
    </lineage>
</organism>
<comment type="caution">
    <text evidence="3">The sequence shown here is derived from an EMBL/GenBank/DDBJ whole genome shotgun (WGS) entry which is preliminary data.</text>
</comment>
<accession>A0A328AAG0</accession>
<dbReference type="RefSeq" id="WP_111515952.1">
    <property type="nucleotide sequence ID" value="NZ_QFYR01000004.1"/>
</dbReference>
<evidence type="ECO:0000313" key="4">
    <source>
        <dbReference type="Proteomes" id="UP000249725"/>
    </source>
</evidence>
<keyword evidence="4" id="KW-1185">Reference proteome</keyword>
<dbReference type="SUPFAM" id="SSF48452">
    <property type="entry name" value="TPR-like"/>
    <property type="match status" value="1"/>
</dbReference>
<sequence length="517" mass="56822">MRWAWRLVLAWLICWPAQALADWREVTTDHFIVYSEEAPQAVVAYAEKLELYDRMLRHMLDMRNEAPAKSGKLTVFVLPSEAAIRSMYGKGGDSVGGFYLPRARGAIAFVPRPTRVKGENGWSGQLILLHEYAHHFMLSNFSAAYPSWYVEGFAEFCATTVFEDDGSLVVGRPPQFRAYEILAPTALTVEEMVQTGRKYSTVELSQLYGRGWLLTHYLNFTPARDGQLAKYLTGLNTGTPSLQAAQAAFGDLRQMDRDLRAYAAGKLAAGRLTLPPVKASDVKVRELTAGENATMPVRMRSTRGVSLDEARKLLPDARRAAGRFPNDAMAQRVLAEAEFDAGNLAEAEAAADRALAADPTLTEAMIYKGMVRQAQAIATNDPNSPLWREARRLFLQANRLDSTHPEPLIHFYTSFPTAPTANAVTGLIAAFRAAPHDRGVRLMLARQQLIEGKTKDARRLLLPLAFAPHEGGAKNLAQQVVEGIDQGKSGPDLAAMLLGAQPDGEGEGKPALRRPHA</sequence>
<feature type="region of interest" description="Disordered" evidence="1">
    <location>
        <begin position="498"/>
        <end position="517"/>
    </location>
</feature>
<evidence type="ECO:0000313" key="3">
    <source>
        <dbReference type="EMBL" id="RAK51417.1"/>
    </source>
</evidence>
<keyword evidence="2" id="KW-0732">Signal</keyword>
<feature type="chain" id="PRO_5016448272" description="DUF1570 domain-containing protein" evidence="2">
    <location>
        <begin position="22"/>
        <end position="517"/>
    </location>
</feature>
<evidence type="ECO:0000256" key="1">
    <source>
        <dbReference type="SAM" id="MobiDB-lite"/>
    </source>
</evidence>
<name>A0A328AAG0_9CAUL</name>
<dbReference type="OrthoDB" id="5523615at2"/>
<gene>
    <name evidence="3" type="ORF">DJ018_15885</name>
</gene>
<dbReference type="InterPro" id="IPR011990">
    <property type="entry name" value="TPR-like_helical_dom_sf"/>
</dbReference>
<dbReference type="Gene3D" id="1.25.40.10">
    <property type="entry name" value="Tetratricopeptide repeat domain"/>
    <property type="match status" value="1"/>
</dbReference>
<feature type="signal peptide" evidence="2">
    <location>
        <begin position="1"/>
        <end position="21"/>
    </location>
</feature>
<dbReference type="Proteomes" id="UP000249725">
    <property type="component" value="Unassembled WGS sequence"/>
</dbReference>
<reference evidence="4" key="1">
    <citation type="submission" date="2018-05" db="EMBL/GenBank/DDBJ databases">
        <authorList>
            <person name="Li X."/>
        </authorList>
    </citation>
    <scope>NUCLEOTIDE SEQUENCE [LARGE SCALE GENOMIC DNA]</scope>
    <source>
        <strain evidence="4">YIM 73061</strain>
    </source>
</reference>
<evidence type="ECO:0000256" key="2">
    <source>
        <dbReference type="SAM" id="SignalP"/>
    </source>
</evidence>